<gene>
    <name evidence="2" type="ORF">chiPu_0009295</name>
</gene>
<evidence type="ECO:0000256" key="1">
    <source>
        <dbReference type="SAM" id="MobiDB-lite"/>
    </source>
</evidence>
<accession>A0A401SKD2</accession>
<protein>
    <submittedName>
        <fullName evidence="2">Uncharacterized protein</fullName>
    </submittedName>
</protein>
<evidence type="ECO:0000313" key="2">
    <source>
        <dbReference type="EMBL" id="GCC30841.1"/>
    </source>
</evidence>
<feature type="region of interest" description="Disordered" evidence="1">
    <location>
        <begin position="1"/>
        <end position="20"/>
    </location>
</feature>
<comment type="caution">
    <text evidence="2">The sequence shown here is derived from an EMBL/GenBank/DDBJ whole genome shotgun (WGS) entry which is preliminary data.</text>
</comment>
<dbReference type="Proteomes" id="UP000287033">
    <property type="component" value="Unassembled WGS sequence"/>
</dbReference>
<dbReference type="EMBL" id="BEZZ01000327">
    <property type="protein sequence ID" value="GCC30841.1"/>
    <property type="molecule type" value="Genomic_DNA"/>
</dbReference>
<evidence type="ECO:0000313" key="3">
    <source>
        <dbReference type="Proteomes" id="UP000287033"/>
    </source>
</evidence>
<keyword evidence="3" id="KW-1185">Reference proteome</keyword>
<organism evidence="2 3">
    <name type="scientific">Chiloscyllium punctatum</name>
    <name type="common">Brownbanded bambooshark</name>
    <name type="synonym">Hemiscyllium punctatum</name>
    <dbReference type="NCBI Taxonomy" id="137246"/>
    <lineage>
        <taxon>Eukaryota</taxon>
        <taxon>Metazoa</taxon>
        <taxon>Chordata</taxon>
        <taxon>Craniata</taxon>
        <taxon>Vertebrata</taxon>
        <taxon>Chondrichthyes</taxon>
        <taxon>Elasmobranchii</taxon>
        <taxon>Galeomorphii</taxon>
        <taxon>Galeoidea</taxon>
        <taxon>Orectolobiformes</taxon>
        <taxon>Hemiscylliidae</taxon>
        <taxon>Chiloscyllium</taxon>
    </lineage>
</organism>
<name>A0A401SKD2_CHIPU</name>
<dbReference type="AlphaFoldDB" id="A0A401SKD2"/>
<sequence length="99" mass="10655">MYRTEGAEHPGQTQGTWNWGLTPEGSRGVGVIGKASIYYPSLIALDLIDLLGHHIAVALEPYISQAGNNFPVSAAQKEIGKSGDEVTLPRYRNGSESRS</sequence>
<reference evidence="2 3" key="1">
    <citation type="journal article" date="2018" name="Nat. Ecol. Evol.">
        <title>Shark genomes provide insights into elasmobranch evolution and the origin of vertebrates.</title>
        <authorList>
            <person name="Hara Y"/>
            <person name="Yamaguchi K"/>
            <person name="Onimaru K"/>
            <person name="Kadota M"/>
            <person name="Koyanagi M"/>
            <person name="Keeley SD"/>
            <person name="Tatsumi K"/>
            <person name="Tanaka K"/>
            <person name="Motone F"/>
            <person name="Kageyama Y"/>
            <person name="Nozu R"/>
            <person name="Adachi N"/>
            <person name="Nishimura O"/>
            <person name="Nakagawa R"/>
            <person name="Tanegashima C"/>
            <person name="Kiyatake I"/>
            <person name="Matsumoto R"/>
            <person name="Murakumo K"/>
            <person name="Nishida K"/>
            <person name="Terakita A"/>
            <person name="Kuratani S"/>
            <person name="Sato K"/>
            <person name="Hyodo S Kuraku.S."/>
        </authorList>
    </citation>
    <scope>NUCLEOTIDE SEQUENCE [LARGE SCALE GENOMIC DNA]</scope>
</reference>
<proteinExistence type="predicted"/>
<feature type="region of interest" description="Disordered" evidence="1">
    <location>
        <begin position="79"/>
        <end position="99"/>
    </location>
</feature>